<proteinExistence type="predicted"/>
<evidence type="ECO:0000313" key="1">
    <source>
        <dbReference type="EMBL" id="KAF2470666.1"/>
    </source>
</evidence>
<feature type="non-terminal residue" evidence="1">
    <location>
        <position position="138"/>
    </location>
</feature>
<keyword evidence="2" id="KW-1185">Reference proteome</keyword>
<evidence type="ECO:0000313" key="2">
    <source>
        <dbReference type="Proteomes" id="UP000799755"/>
    </source>
</evidence>
<organism evidence="1 2">
    <name type="scientific">Lindgomyces ingoldianus</name>
    <dbReference type="NCBI Taxonomy" id="673940"/>
    <lineage>
        <taxon>Eukaryota</taxon>
        <taxon>Fungi</taxon>
        <taxon>Dikarya</taxon>
        <taxon>Ascomycota</taxon>
        <taxon>Pezizomycotina</taxon>
        <taxon>Dothideomycetes</taxon>
        <taxon>Pleosporomycetidae</taxon>
        <taxon>Pleosporales</taxon>
        <taxon>Lindgomycetaceae</taxon>
        <taxon>Lindgomyces</taxon>
    </lineage>
</organism>
<feature type="non-terminal residue" evidence="1">
    <location>
        <position position="1"/>
    </location>
</feature>
<name>A0ACB6QUY3_9PLEO</name>
<gene>
    <name evidence="1" type="ORF">BDR25DRAFT_204479</name>
</gene>
<comment type="caution">
    <text evidence="1">The sequence shown here is derived from an EMBL/GenBank/DDBJ whole genome shotgun (WGS) entry which is preliminary data.</text>
</comment>
<dbReference type="EMBL" id="MU003507">
    <property type="protein sequence ID" value="KAF2470666.1"/>
    <property type="molecule type" value="Genomic_DNA"/>
</dbReference>
<reference evidence="1" key="1">
    <citation type="journal article" date="2020" name="Stud. Mycol.">
        <title>101 Dothideomycetes genomes: a test case for predicting lifestyles and emergence of pathogens.</title>
        <authorList>
            <person name="Haridas S."/>
            <person name="Albert R."/>
            <person name="Binder M."/>
            <person name="Bloem J."/>
            <person name="Labutti K."/>
            <person name="Salamov A."/>
            <person name="Andreopoulos B."/>
            <person name="Baker S."/>
            <person name="Barry K."/>
            <person name="Bills G."/>
            <person name="Bluhm B."/>
            <person name="Cannon C."/>
            <person name="Castanera R."/>
            <person name="Culley D."/>
            <person name="Daum C."/>
            <person name="Ezra D."/>
            <person name="Gonzalez J."/>
            <person name="Henrissat B."/>
            <person name="Kuo A."/>
            <person name="Liang C."/>
            <person name="Lipzen A."/>
            <person name="Lutzoni F."/>
            <person name="Magnuson J."/>
            <person name="Mondo S."/>
            <person name="Nolan M."/>
            <person name="Ohm R."/>
            <person name="Pangilinan J."/>
            <person name="Park H.-J."/>
            <person name="Ramirez L."/>
            <person name="Alfaro M."/>
            <person name="Sun H."/>
            <person name="Tritt A."/>
            <person name="Yoshinaga Y."/>
            <person name="Zwiers L.-H."/>
            <person name="Turgeon B."/>
            <person name="Goodwin S."/>
            <person name="Spatafora J."/>
            <person name="Crous P."/>
            <person name="Grigoriev I."/>
        </authorList>
    </citation>
    <scope>NUCLEOTIDE SEQUENCE</scope>
    <source>
        <strain evidence="1">ATCC 200398</strain>
    </source>
</reference>
<protein>
    <submittedName>
        <fullName evidence="1">Uncharacterized protein</fullName>
    </submittedName>
</protein>
<accession>A0ACB6QUY3</accession>
<dbReference type="Proteomes" id="UP000799755">
    <property type="component" value="Unassembled WGS sequence"/>
</dbReference>
<sequence>LPKHVIPKNPDVIIPDYPYGPSRLFKQSNKGLYGGSRIQFGNNVSRKSETKTRRHWKPNVLSKSLYSVTLDKKIKLRVTARVLKTIDREGGLDAYLLKESESRVKELGPLGWSLRCVLLQKPLVIQQMRAKAQALGLP</sequence>